<evidence type="ECO:0000256" key="1">
    <source>
        <dbReference type="SAM" id="MobiDB-lite"/>
    </source>
</evidence>
<accession>A0A368RRT1</accession>
<organism evidence="2">
    <name type="scientific">Setaria italica</name>
    <name type="common">Foxtail millet</name>
    <name type="synonym">Panicum italicum</name>
    <dbReference type="NCBI Taxonomy" id="4555"/>
    <lineage>
        <taxon>Eukaryota</taxon>
        <taxon>Viridiplantae</taxon>
        <taxon>Streptophyta</taxon>
        <taxon>Embryophyta</taxon>
        <taxon>Tracheophyta</taxon>
        <taxon>Spermatophyta</taxon>
        <taxon>Magnoliopsida</taxon>
        <taxon>Liliopsida</taxon>
        <taxon>Poales</taxon>
        <taxon>Poaceae</taxon>
        <taxon>PACMAD clade</taxon>
        <taxon>Panicoideae</taxon>
        <taxon>Panicodae</taxon>
        <taxon>Paniceae</taxon>
        <taxon>Cenchrinae</taxon>
        <taxon>Setaria</taxon>
    </lineage>
</organism>
<dbReference type="AlphaFoldDB" id="A0A368RRT1"/>
<proteinExistence type="predicted"/>
<reference evidence="2" key="2">
    <citation type="submission" date="2015-07" db="EMBL/GenBank/DDBJ databases">
        <authorList>
            <person name="Noorani M."/>
        </authorList>
    </citation>
    <scope>NUCLEOTIDE SEQUENCE</scope>
    <source>
        <strain evidence="2">Yugu1</strain>
    </source>
</reference>
<reference evidence="2" key="1">
    <citation type="journal article" date="2012" name="Nat. Biotechnol.">
        <title>Reference genome sequence of the model plant Setaria.</title>
        <authorList>
            <person name="Bennetzen J.L."/>
            <person name="Schmutz J."/>
            <person name="Wang H."/>
            <person name="Percifield R."/>
            <person name="Hawkins J."/>
            <person name="Pontaroli A.C."/>
            <person name="Estep M."/>
            <person name="Feng L."/>
            <person name="Vaughn J.N."/>
            <person name="Grimwood J."/>
            <person name="Jenkins J."/>
            <person name="Barry K."/>
            <person name="Lindquist E."/>
            <person name="Hellsten U."/>
            <person name="Deshpande S."/>
            <person name="Wang X."/>
            <person name="Wu X."/>
            <person name="Mitros T."/>
            <person name="Triplett J."/>
            <person name="Yang X."/>
            <person name="Ye C.Y."/>
            <person name="Mauro-Herrera M."/>
            <person name="Wang L."/>
            <person name="Li P."/>
            <person name="Sharma M."/>
            <person name="Sharma R."/>
            <person name="Ronald P.C."/>
            <person name="Panaud O."/>
            <person name="Kellogg E.A."/>
            <person name="Brutnell T.P."/>
            <person name="Doust A.N."/>
            <person name="Tuskan G.A."/>
            <person name="Rokhsar D."/>
            <person name="Devos K.M."/>
        </authorList>
    </citation>
    <scope>NUCLEOTIDE SEQUENCE [LARGE SCALE GENOMIC DNA]</scope>
    <source>
        <strain evidence="2">Yugu1</strain>
    </source>
</reference>
<protein>
    <submittedName>
        <fullName evidence="2">Uncharacterized protein</fullName>
    </submittedName>
</protein>
<feature type="region of interest" description="Disordered" evidence="1">
    <location>
        <begin position="233"/>
        <end position="296"/>
    </location>
</feature>
<feature type="region of interest" description="Disordered" evidence="1">
    <location>
        <begin position="81"/>
        <end position="113"/>
    </location>
</feature>
<dbReference type="EMBL" id="CM003534">
    <property type="protein sequence ID" value="RCV32784.1"/>
    <property type="molecule type" value="Genomic_DNA"/>
</dbReference>
<feature type="compositionally biased region" description="Low complexity" evidence="1">
    <location>
        <begin position="17"/>
        <end position="34"/>
    </location>
</feature>
<feature type="region of interest" description="Disordered" evidence="1">
    <location>
        <begin position="1"/>
        <end position="69"/>
    </location>
</feature>
<gene>
    <name evidence="2" type="ORF">SETIT_7G030700v2</name>
</gene>
<evidence type="ECO:0000313" key="2">
    <source>
        <dbReference type="EMBL" id="RCV32784.1"/>
    </source>
</evidence>
<feature type="compositionally biased region" description="Basic and acidic residues" evidence="1">
    <location>
        <begin position="1"/>
        <end position="15"/>
    </location>
</feature>
<name>A0A368RRT1_SETIT</name>
<sequence length="320" mass="32759">MSLVDREEVPEEKSSRSTRPTRSPRVAASSAAPHPVAPPPTTSTSRGSAAVDPASAARCASRGGGAAPGFATRCRAASRAAVEGSEADADEAARATATAEEAARATAPERRRRHAAMAAPVRSSHHAHCTTVTMALTCSRLTMTAHSWTRMVEREERSGFSTRKSRVGSPIISMVRCFPSSASRGSLAAGTTTHLFRLAAVPLCHVAGAETAACAPWDPHRGRLVAGLDPRDYKLPPPAAESAEAAGVGREGGGSDGELRGRTTREQGSGGPASMRTYGTEASARGSASPQVPGGGGGLGQYGWEWSRVGAVGEGAGLLG</sequence>